<comment type="caution">
    <text evidence="3">The sequence shown here is derived from an EMBL/GenBank/DDBJ whole genome shotgun (WGS) entry which is preliminary data.</text>
</comment>
<dbReference type="PANTHER" id="PTHR12353:SF31">
    <property type="entry name" value="LD44824P"/>
    <property type="match status" value="1"/>
</dbReference>
<keyword evidence="3" id="KW-0808">Transferase</keyword>
<feature type="region of interest" description="Disordered" evidence="2">
    <location>
        <begin position="1"/>
        <end position="37"/>
    </location>
</feature>
<name>A0A368GLQ6_ANCCA</name>
<organism evidence="3 4">
    <name type="scientific">Ancylostoma caninum</name>
    <name type="common">Dog hookworm</name>
    <dbReference type="NCBI Taxonomy" id="29170"/>
    <lineage>
        <taxon>Eukaryota</taxon>
        <taxon>Metazoa</taxon>
        <taxon>Ecdysozoa</taxon>
        <taxon>Nematoda</taxon>
        <taxon>Chromadorea</taxon>
        <taxon>Rhabditida</taxon>
        <taxon>Rhabditina</taxon>
        <taxon>Rhabditomorpha</taxon>
        <taxon>Strongyloidea</taxon>
        <taxon>Ancylostomatidae</taxon>
        <taxon>Ancylostomatinae</taxon>
        <taxon>Ancylostoma</taxon>
    </lineage>
</organism>
<dbReference type="OrthoDB" id="10036956at2759"/>
<reference evidence="3 4" key="1">
    <citation type="submission" date="2014-10" db="EMBL/GenBank/DDBJ databases">
        <title>Draft genome of the hookworm Ancylostoma caninum.</title>
        <authorList>
            <person name="Mitreva M."/>
        </authorList>
    </citation>
    <scope>NUCLEOTIDE SEQUENCE [LARGE SCALE GENOMIC DNA]</scope>
    <source>
        <strain evidence="3 4">Baltimore</strain>
    </source>
</reference>
<gene>
    <name evidence="3" type="ORF">ANCCAN_10216</name>
</gene>
<dbReference type="Proteomes" id="UP000252519">
    <property type="component" value="Unassembled WGS sequence"/>
</dbReference>
<feature type="region of interest" description="Disordered" evidence="2">
    <location>
        <begin position="245"/>
        <end position="337"/>
    </location>
</feature>
<protein>
    <submittedName>
        <fullName evidence="3">Guanylate-kinase-associated protein</fullName>
    </submittedName>
</protein>
<keyword evidence="4" id="KW-1185">Reference proteome</keyword>
<accession>A0A368GLQ6</accession>
<dbReference type="GO" id="GO:0016301">
    <property type="term" value="F:kinase activity"/>
    <property type="evidence" value="ECO:0007669"/>
    <property type="project" value="UniProtKB-KW"/>
</dbReference>
<feature type="region of interest" description="Disordered" evidence="2">
    <location>
        <begin position="87"/>
        <end position="135"/>
    </location>
</feature>
<dbReference type="GO" id="GO:0023052">
    <property type="term" value="P:signaling"/>
    <property type="evidence" value="ECO:0007669"/>
    <property type="project" value="InterPro"/>
</dbReference>
<dbReference type="GO" id="GO:0060090">
    <property type="term" value="F:molecular adaptor activity"/>
    <property type="evidence" value="ECO:0007669"/>
    <property type="project" value="TreeGrafter"/>
</dbReference>
<dbReference type="AlphaFoldDB" id="A0A368GLQ6"/>
<keyword evidence="3" id="KW-0418">Kinase</keyword>
<dbReference type="GO" id="GO:0099572">
    <property type="term" value="C:postsynaptic specialization"/>
    <property type="evidence" value="ECO:0007669"/>
    <property type="project" value="TreeGrafter"/>
</dbReference>
<dbReference type="Pfam" id="PF03359">
    <property type="entry name" value="GKAP"/>
    <property type="match status" value="1"/>
</dbReference>
<evidence type="ECO:0000313" key="3">
    <source>
        <dbReference type="EMBL" id="RCN43827.1"/>
    </source>
</evidence>
<dbReference type="GO" id="GO:0098978">
    <property type="term" value="C:glutamatergic synapse"/>
    <property type="evidence" value="ECO:0007669"/>
    <property type="project" value="TreeGrafter"/>
</dbReference>
<evidence type="ECO:0000313" key="4">
    <source>
        <dbReference type="Proteomes" id="UP000252519"/>
    </source>
</evidence>
<evidence type="ECO:0000256" key="2">
    <source>
        <dbReference type="SAM" id="MobiDB-lite"/>
    </source>
</evidence>
<feature type="compositionally biased region" description="Low complexity" evidence="2">
    <location>
        <begin position="310"/>
        <end position="321"/>
    </location>
</feature>
<dbReference type="InterPro" id="IPR005026">
    <property type="entry name" value="SAPAP"/>
</dbReference>
<evidence type="ECO:0000256" key="1">
    <source>
        <dbReference type="ARBA" id="ARBA00008839"/>
    </source>
</evidence>
<dbReference type="EMBL" id="JOJR01000146">
    <property type="protein sequence ID" value="RCN43827.1"/>
    <property type="molecule type" value="Genomic_DNA"/>
</dbReference>
<sequence>MHTNVHGIYRNEPVHQQNDKESRAVRSPLAMGASLSTPSPVRALIGQFDRLQLCSKDKDDVEKENAEPVKQNIQQTIVTQPTPTTIFKSDLIDKPAPIVAESPPKPEEKEQSNPPEINDLKAPSPAPKKSDMRTGEDFAKLLESVRSRLQASIKQVLSELEEVEAMPEEAASSIRIAAGKAQLLVRKKLSKFDELVKKNLNPVDGDPQPATLDDLEGYWALVEIELQDIDECFEKVNAWRANGWQAKEPTETEQSVPEANNNNNITKKKSTPVRPVAVVDPEKRAKQAEKQKAAAEMRRKALAEAKQKARAAQQAQQQQAASDKDAAAASPDVLMVL</sequence>
<dbReference type="STRING" id="29170.A0A368GLQ6"/>
<feature type="compositionally biased region" description="Basic and acidic residues" evidence="2">
    <location>
        <begin position="280"/>
        <end position="307"/>
    </location>
</feature>
<dbReference type="PANTHER" id="PTHR12353">
    <property type="entry name" value="DISKS LARGE-ASSOCIATED PROTEIN DAP SAP90/PSD-95-ASSOCIATED PROTEIN"/>
    <property type="match status" value="1"/>
</dbReference>
<comment type="similarity">
    <text evidence="1">Belongs to the SAPAP family.</text>
</comment>
<proteinExistence type="inferred from homology"/>